<dbReference type="EMBL" id="CAXITT010000048">
    <property type="protein sequence ID" value="CAL1529415.1"/>
    <property type="molecule type" value="Genomic_DNA"/>
</dbReference>
<organism evidence="7 8">
    <name type="scientific">Lymnaea stagnalis</name>
    <name type="common">Great pond snail</name>
    <name type="synonym">Helix stagnalis</name>
    <dbReference type="NCBI Taxonomy" id="6523"/>
    <lineage>
        <taxon>Eukaryota</taxon>
        <taxon>Metazoa</taxon>
        <taxon>Spiralia</taxon>
        <taxon>Lophotrochozoa</taxon>
        <taxon>Mollusca</taxon>
        <taxon>Gastropoda</taxon>
        <taxon>Heterobranchia</taxon>
        <taxon>Euthyneura</taxon>
        <taxon>Panpulmonata</taxon>
        <taxon>Hygrophila</taxon>
        <taxon>Lymnaeoidea</taxon>
        <taxon>Lymnaeidae</taxon>
        <taxon>Lymnaea</taxon>
    </lineage>
</organism>
<dbReference type="Gene3D" id="1.20.1250.20">
    <property type="entry name" value="MFS general substrate transporter like domains"/>
    <property type="match status" value="1"/>
</dbReference>
<evidence type="ECO:0000313" key="7">
    <source>
        <dbReference type="EMBL" id="CAL1529415.1"/>
    </source>
</evidence>
<feature type="compositionally biased region" description="Basic and acidic residues" evidence="5">
    <location>
        <begin position="14"/>
        <end position="39"/>
    </location>
</feature>
<evidence type="ECO:0000256" key="4">
    <source>
        <dbReference type="ARBA" id="ARBA00023136"/>
    </source>
</evidence>
<comment type="caution">
    <text evidence="7">The sequence shown here is derived from an EMBL/GenBank/DDBJ whole genome shotgun (WGS) entry which is preliminary data.</text>
</comment>
<feature type="transmembrane region" description="Helical" evidence="6">
    <location>
        <begin position="480"/>
        <end position="502"/>
    </location>
</feature>
<feature type="compositionally biased region" description="Low complexity" evidence="5">
    <location>
        <begin position="1"/>
        <end position="13"/>
    </location>
</feature>
<keyword evidence="3 6" id="KW-1133">Transmembrane helix</keyword>
<evidence type="ECO:0000256" key="2">
    <source>
        <dbReference type="ARBA" id="ARBA00022692"/>
    </source>
</evidence>
<feature type="transmembrane region" description="Helical" evidence="6">
    <location>
        <begin position="197"/>
        <end position="219"/>
    </location>
</feature>
<feature type="transmembrane region" description="Helical" evidence="6">
    <location>
        <begin position="508"/>
        <end position="536"/>
    </location>
</feature>
<feature type="region of interest" description="Disordered" evidence="5">
    <location>
        <begin position="1"/>
        <end position="86"/>
    </location>
</feature>
<evidence type="ECO:0008006" key="9">
    <source>
        <dbReference type="Google" id="ProtNLM"/>
    </source>
</evidence>
<dbReference type="AlphaFoldDB" id="A0AAV2H6X2"/>
<name>A0AAV2H6X2_LYMST</name>
<keyword evidence="8" id="KW-1185">Reference proteome</keyword>
<dbReference type="Proteomes" id="UP001497497">
    <property type="component" value="Unassembled WGS sequence"/>
</dbReference>
<feature type="transmembrane region" description="Helical" evidence="6">
    <location>
        <begin position="354"/>
        <end position="372"/>
    </location>
</feature>
<dbReference type="GO" id="GO:0016020">
    <property type="term" value="C:membrane"/>
    <property type="evidence" value="ECO:0007669"/>
    <property type="project" value="UniProtKB-SubCell"/>
</dbReference>
<dbReference type="PANTHER" id="PTHR23507">
    <property type="entry name" value="ZGC:174356"/>
    <property type="match status" value="1"/>
</dbReference>
<keyword evidence="2 6" id="KW-0812">Transmembrane</keyword>
<evidence type="ECO:0000256" key="1">
    <source>
        <dbReference type="ARBA" id="ARBA00004141"/>
    </source>
</evidence>
<feature type="transmembrane region" description="Helical" evidence="6">
    <location>
        <begin position="225"/>
        <end position="250"/>
    </location>
</feature>
<feature type="transmembrane region" description="Helical" evidence="6">
    <location>
        <begin position="293"/>
        <end position="312"/>
    </location>
</feature>
<evidence type="ECO:0000256" key="5">
    <source>
        <dbReference type="SAM" id="MobiDB-lite"/>
    </source>
</evidence>
<gene>
    <name evidence="7" type="ORF">GSLYS_00003570001</name>
</gene>
<evidence type="ECO:0000256" key="6">
    <source>
        <dbReference type="SAM" id="Phobius"/>
    </source>
</evidence>
<dbReference type="PANTHER" id="PTHR23507:SF1">
    <property type="entry name" value="FI18259P1-RELATED"/>
    <property type="match status" value="1"/>
</dbReference>
<comment type="subcellular location">
    <subcellularLocation>
        <location evidence="1">Membrane</location>
        <topology evidence="1">Multi-pass membrane protein</topology>
    </subcellularLocation>
</comment>
<feature type="transmembrane region" description="Helical" evidence="6">
    <location>
        <begin position="392"/>
        <end position="414"/>
    </location>
</feature>
<reference evidence="7 8" key="1">
    <citation type="submission" date="2024-04" db="EMBL/GenBank/DDBJ databases">
        <authorList>
            <consortium name="Genoscope - CEA"/>
            <person name="William W."/>
        </authorList>
    </citation>
    <scope>NUCLEOTIDE SEQUENCE [LARGE SCALE GENOMIC DNA]</scope>
</reference>
<dbReference type="GO" id="GO:0022857">
    <property type="term" value="F:transmembrane transporter activity"/>
    <property type="evidence" value="ECO:0007669"/>
    <property type="project" value="TreeGrafter"/>
</dbReference>
<dbReference type="InterPro" id="IPR036259">
    <property type="entry name" value="MFS_trans_sf"/>
</dbReference>
<feature type="transmembrane region" description="Helical" evidence="6">
    <location>
        <begin position="421"/>
        <end position="441"/>
    </location>
</feature>
<accession>A0AAV2H6X2</accession>
<evidence type="ECO:0000313" key="8">
    <source>
        <dbReference type="Proteomes" id="UP001497497"/>
    </source>
</evidence>
<dbReference type="SUPFAM" id="SSF103473">
    <property type="entry name" value="MFS general substrate transporter"/>
    <property type="match status" value="1"/>
</dbReference>
<keyword evidence="4 6" id="KW-0472">Membrane</keyword>
<feature type="transmembrane region" description="Helical" evidence="6">
    <location>
        <begin position="447"/>
        <end position="468"/>
    </location>
</feature>
<feature type="transmembrane region" description="Helical" evidence="6">
    <location>
        <begin position="169"/>
        <end position="190"/>
    </location>
</feature>
<evidence type="ECO:0000256" key="3">
    <source>
        <dbReference type="ARBA" id="ARBA00022989"/>
    </source>
</evidence>
<sequence>MTSSNISSNTGPSSHDRSEIHDTSGHERYDVINRPEDNRGQAYQDSDTKRLIPRGYDPDLQQTPDEDDKETQPLTSAKVPQSDGEPGAGAIEKYPFILLNVIMILNSAATRIYQSLIDQYIYQHYSDQLLGNTSAKTASNPCVNGSSGYNSSVQDAVQTIQDKTSEMSLYLAVVNNAPAMLSCVLLGVLSPVLSRKVLLMIPEFGSLVKGVVTAAVIYWDLDLAWLYIGYGVEGLCGNWAGLLLGIFLYMSDITSRGAHRTYFMSFLEGGKGLVASTMYYATGQLLKSTGFTIPALMAAIFLLLGFCVIPLLPERRARLDDHHHANAVDFSPAGCCRRLALPFSKGQHPRVRKMILWALMSVLILLIAATGNSKIRNLYLMNLPFCWDSATIGWFFSAQEMTFNLFTMFGVPLLYRLLPGLWLAIVGTVSALITYVMFAVATSSLEIYMTIGLAVGFNAPFGLIRGELSRMLGPESQGSLFAAIAVFESFSFAAGTPTLSLYRWSLTFYSGLAFSVLAGLLCFVLVMLGIYQVLWLQYRRELQNKELIIKPYGTINS</sequence>
<proteinExistence type="predicted"/>
<protein>
    <recommendedName>
        <fullName evidence="9">Proton-coupled folate transporter</fullName>
    </recommendedName>
</protein>